<dbReference type="SUPFAM" id="SSF48317">
    <property type="entry name" value="Acid phosphatase/Vanadium-dependent haloperoxidase"/>
    <property type="match status" value="1"/>
</dbReference>
<dbReference type="InterPro" id="IPR036938">
    <property type="entry name" value="PAP2/HPO_sf"/>
</dbReference>
<keyword evidence="4" id="KW-1185">Reference proteome</keyword>
<sequence length="167" mass="19124">MNYQQIYSQISSWFNGHPTAHKMLIWSNTLIVWVMYIAYFSLLLWLIIAPQSLWPFIVIPGGSFVLLSIVRRQLNYARPYEKWPIKPLIPREGRGESMPSRHVFSAVMIALCVWLIQWWLGLILLGLALTLAFIRVIGGVHYPRDVIVGALCGLLAGAMLFIVISYH</sequence>
<dbReference type="Proteomes" id="UP000051445">
    <property type="component" value="Unassembled WGS sequence"/>
</dbReference>
<keyword evidence="1" id="KW-1133">Transmembrane helix</keyword>
<organism evidence="3 4">
    <name type="scientific">Limosilactobacillus frumenti DSM 13145</name>
    <dbReference type="NCBI Taxonomy" id="1423746"/>
    <lineage>
        <taxon>Bacteria</taxon>
        <taxon>Bacillati</taxon>
        <taxon>Bacillota</taxon>
        <taxon>Bacilli</taxon>
        <taxon>Lactobacillales</taxon>
        <taxon>Lactobacillaceae</taxon>
        <taxon>Limosilactobacillus</taxon>
    </lineage>
</organism>
<accession>A0A0R1P6C2</accession>
<feature type="transmembrane region" description="Helical" evidence="1">
    <location>
        <begin position="30"/>
        <end position="47"/>
    </location>
</feature>
<feature type="transmembrane region" description="Helical" evidence="1">
    <location>
        <begin position="103"/>
        <end position="134"/>
    </location>
</feature>
<evidence type="ECO:0000313" key="4">
    <source>
        <dbReference type="Proteomes" id="UP000051445"/>
    </source>
</evidence>
<keyword evidence="1" id="KW-0812">Transmembrane</keyword>
<dbReference type="CDD" id="cd01610">
    <property type="entry name" value="PAP2_like"/>
    <property type="match status" value="1"/>
</dbReference>
<feature type="transmembrane region" description="Helical" evidence="1">
    <location>
        <begin position="53"/>
        <end position="70"/>
    </location>
</feature>
<evidence type="ECO:0000313" key="3">
    <source>
        <dbReference type="EMBL" id="KRL25972.1"/>
    </source>
</evidence>
<dbReference type="InterPro" id="IPR000326">
    <property type="entry name" value="PAP2/HPO"/>
</dbReference>
<reference evidence="3 4" key="1">
    <citation type="journal article" date="2015" name="Genome Announc.">
        <title>Expanding the biotechnology potential of lactobacilli through comparative genomics of 213 strains and associated genera.</title>
        <authorList>
            <person name="Sun Z."/>
            <person name="Harris H.M."/>
            <person name="McCann A."/>
            <person name="Guo C."/>
            <person name="Argimon S."/>
            <person name="Zhang W."/>
            <person name="Yang X."/>
            <person name="Jeffery I.B."/>
            <person name="Cooney J.C."/>
            <person name="Kagawa T.F."/>
            <person name="Liu W."/>
            <person name="Song Y."/>
            <person name="Salvetti E."/>
            <person name="Wrobel A."/>
            <person name="Rasinkangas P."/>
            <person name="Parkhill J."/>
            <person name="Rea M.C."/>
            <person name="O'Sullivan O."/>
            <person name="Ritari J."/>
            <person name="Douillard F.P."/>
            <person name="Paul Ross R."/>
            <person name="Yang R."/>
            <person name="Briner A.E."/>
            <person name="Felis G.E."/>
            <person name="de Vos W.M."/>
            <person name="Barrangou R."/>
            <person name="Klaenhammer T.R."/>
            <person name="Caufield P.W."/>
            <person name="Cui Y."/>
            <person name="Zhang H."/>
            <person name="O'Toole P.W."/>
        </authorList>
    </citation>
    <scope>NUCLEOTIDE SEQUENCE [LARGE SCALE GENOMIC DNA]</scope>
    <source>
        <strain evidence="3 4">DSM 13145</strain>
    </source>
</reference>
<feature type="domain" description="Phosphatidic acid phosphatase type 2/haloperoxidase" evidence="2">
    <location>
        <begin position="53"/>
        <end position="161"/>
    </location>
</feature>
<dbReference type="Gene3D" id="1.20.144.10">
    <property type="entry name" value="Phosphatidic acid phosphatase type 2/haloperoxidase"/>
    <property type="match status" value="1"/>
</dbReference>
<name>A0A0R1P6C2_9LACO</name>
<comment type="caution">
    <text evidence="3">The sequence shown here is derived from an EMBL/GenBank/DDBJ whole genome shotgun (WGS) entry which is preliminary data.</text>
</comment>
<dbReference type="Pfam" id="PF01569">
    <property type="entry name" value="PAP2"/>
    <property type="match status" value="1"/>
</dbReference>
<dbReference type="OrthoDB" id="9789113at2"/>
<dbReference type="RefSeq" id="WP_057752390.1">
    <property type="nucleotide sequence ID" value="NZ_AZER01000025.1"/>
</dbReference>
<evidence type="ECO:0000256" key="1">
    <source>
        <dbReference type="SAM" id="Phobius"/>
    </source>
</evidence>
<dbReference type="PATRIC" id="fig|1423746.3.peg.1386"/>
<dbReference type="AlphaFoldDB" id="A0A0R1P6C2"/>
<feature type="transmembrane region" description="Helical" evidence="1">
    <location>
        <begin position="146"/>
        <end position="166"/>
    </location>
</feature>
<gene>
    <name evidence="3" type="ORF">FD27_GL001357</name>
</gene>
<proteinExistence type="predicted"/>
<protein>
    <submittedName>
        <fullName evidence="3">Acid phosphatase</fullName>
    </submittedName>
</protein>
<dbReference type="SMART" id="SM00014">
    <property type="entry name" value="acidPPc"/>
    <property type="match status" value="1"/>
</dbReference>
<evidence type="ECO:0000259" key="2">
    <source>
        <dbReference type="SMART" id="SM00014"/>
    </source>
</evidence>
<dbReference type="EMBL" id="AZER01000025">
    <property type="protein sequence ID" value="KRL25972.1"/>
    <property type="molecule type" value="Genomic_DNA"/>
</dbReference>
<keyword evidence="1" id="KW-0472">Membrane</keyword>
<dbReference type="STRING" id="1423746.FD27_GL001357"/>